<organism evidence="5 6">
    <name type="scientific">Kocuria palustris PEL</name>
    <dbReference type="NCBI Taxonomy" id="1236550"/>
    <lineage>
        <taxon>Bacteria</taxon>
        <taxon>Bacillati</taxon>
        <taxon>Actinomycetota</taxon>
        <taxon>Actinomycetes</taxon>
        <taxon>Micrococcales</taxon>
        <taxon>Micrococcaceae</taxon>
        <taxon>Kocuria</taxon>
    </lineage>
</organism>
<proteinExistence type="inferred from homology"/>
<evidence type="ECO:0000256" key="2">
    <source>
        <dbReference type="ARBA" id="ARBA00022801"/>
    </source>
</evidence>
<comment type="similarity">
    <text evidence="1">Belongs to the peptidase S13 family.</text>
</comment>
<dbReference type="InterPro" id="IPR012338">
    <property type="entry name" value="Beta-lactam/transpept-like"/>
</dbReference>
<comment type="caution">
    <text evidence="5">The sequence shown here is derived from an EMBL/GenBank/DDBJ whole genome shotgun (WGS) entry which is preliminary data.</text>
</comment>
<protein>
    <submittedName>
        <fullName evidence="5">D-alanyl-D-alanine carboxypeptidase</fullName>
    </submittedName>
</protein>
<evidence type="ECO:0000256" key="3">
    <source>
        <dbReference type="SAM" id="MobiDB-lite"/>
    </source>
</evidence>
<dbReference type="PANTHER" id="PTHR30023">
    <property type="entry name" value="D-ALANYL-D-ALANINE CARBOXYPEPTIDASE"/>
    <property type="match status" value="1"/>
</dbReference>
<gene>
    <name evidence="5" type="ORF">C884_01551</name>
</gene>
<keyword evidence="4" id="KW-1133">Transmembrane helix</keyword>
<evidence type="ECO:0000313" key="6">
    <source>
        <dbReference type="Proteomes" id="UP000009877"/>
    </source>
</evidence>
<dbReference type="Gene3D" id="3.40.710.10">
    <property type="entry name" value="DD-peptidase/beta-lactamase superfamily"/>
    <property type="match status" value="2"/>
</dbReference>
<evidence type="ECO:0000313" key="5">
    <source>
        <dbReference type="EMBL" id="EME37500.1"/>
    </source>
</evidence>
<dbReference type="SUPFAM" id="SSF56601">
    <property type="entry name" value="beta-lactamase/transpeptidase-like"/>
    <property type="match status" value="1"/>
</dbReference>
<keyword evidence="5" id="KW-0121">Carboxypeptidase</keyword>
<keyword evidence="5" id="KW-0645">Protease</keyword>
<keyword evidence="6" id="KW-1185">Reference proteome</keyword>
<reference evidence="5 6" key="1">
    <citation type="journal article" date="2014" name="Genome Announc.">
        <title>Draft Genome Sequence of Kocuria palustris PEL.</title>
        <authorList>
            <person name="Sharma G."/>
            <person name="Khatri I."/>
            <person name="Subramanian S."/>
        </authorList>
    </citation>
    <scope>NUCLEOTIDE SEQUENCE [LARGE SCALE GENOMIC DNA]</scope>
    <source>
        <strain evidence="5 6">PEL</strain>
    </source>
</reference>
<dbReference type="GO" id="GO:0004185">
    <property type="term" value="F:serine-type carboxypeptidase activity"/>
    <property type="evidence" value="ECO:0007669"/>
    <property type="project" value="InterPro"/>
</dbReference>
<dbReference type="InterPro" id="IPR000667">
    <property type="entry name" value="Peptidase_S13"/>
</dbReference>
<accession>M2YG43</accession>
<sequence>MPGDEPQDGPSRRRSPVAAVIAALVVLAIAASLIVSVPGAFGGQDDAGADVTVPDPAAPRQDQPGGYLSQQTEDGIRAAIEDSTAGSAGVMVIDPGSHDVLFSDGEAEALVPASNQKILTHFSLLAHTGPDQRLATTAVAGQSPNEVVLVAGGDTLLAPGDGDPEAVTGRAGIADLAESTAQAMAGEVDPEKPVRVAVDTSIFSGPSLNPAWEDGDIESQEIGPISPMAFGSHQVPGKEGVYDEDPVASVAEAFERELGSQLEEQVGQEVRVESAGEQDTSADPLLPSEQQEGVTELGRVESATVQEQAGRMMGESDNRLAEVLGRVAARSAGHDGSIEGVQQAAREAVLETLPEEEASKADGLRIVDASGMTMDDRVSADVLGRLLLTAAADDSGRFAPMIEAFPVGGATGTLAERFDDPDESEARGVTRAKTGTLNVVTALSGQTIRADGSPAVVVVLFDDVEDTDAARDAADRIHAIVAADGS</sequence>
<name>M2YG43_9MICC</name>
<dbReference type="EMBL" id="ANHZ02000003">
    <property type="protein sequence ID" value="EME37500.1"/>
    <property type="molecule type" value="Genomic_DNA"/>
</dbReference>
<evidence type="ECO:0000256" key="1">
    <source>
        <dbReference type="ARBA" id="ARBA00006096"/>
    </source>
</evidence>
<keyword evidence="4" id="KW-0472">Membrane</keyword>
<dbReference type="AlphaFoldDB" id="M2YG43"/>
<dbReference type="PRINTS" id="PR00922">
    <property type="entry name" value="DADACBPTASE3"/>
</dbReference>
<dbReference type="Proteomes" id="UP000009877">
    <property type="component" value="Unassembled WGS sequence"/>
</dbReference>
<feature type="region of interest" description="Disordered" evidence="3">
    <location>
        <begin position="47"/>
        <end position="69"/>
    </location>
</feature>
<feature type="region of interest" description="Disordered" evidence="3">
    <location>
        <begin position="260"/>
        <end position="294"/>
    </location>
</feature>
<dbReference type="Pfam" id="PF02113">
    <property type="entry name" value="Peptidase_S13"/>
    <property type="match status" value="2"/>
</dbReference>
<feature type="transmembrane region" description="Helical" evidence="4">
    <location>
        <begin position="17"/>
        <end position="41"/>
    </location>
</feature>
<dbReference type="GO" id="GO:0000270">
    <property type="term" value="P:peptidoglycan metabolic process"/>
    <property type="evidence" value="ECO:0007669"/>
    <property type="project" value="TreeGrafter"/>
</dbReference>
<evidence type="ECO:0000256" key="4">
    <source>
        <dbReference type="SAM" id="Phobius"/>
    </source>
</evidence>
<dbReference type="GO" id="GO:0006508">
    <property type="term" value="P:proteolysis"/>
    <property type="evidence" value="ECO:0007669"/>
    <property type="project" value="InterPro"/>
</dbReference>
<keyword evidence="4" id="KW-0812">Transmembrane</keyword>
<keyword evidence="2" id="KW-0378">Hydrolase</keyword>
<dbReference type="PANTHER" id="PTHR30023:SF0">
    <property type="entry name" value="PENICILLIN-SENSITIVE CARBOXYPEPTIDASE A"/>
    <property type="match status" value="1"/>
</dbReference>